<evidence type="ECO:0000313" key="1">
    <source>
        <dbReference type="EMBL" id="NNA43822.1"/>
    </source>
</evidence>
<evidence type="ECO:0000313" key="2">
    <source>
        <dbReference type="Proteomes" id="UP000583279"/>
    </source>
</evidence>
<protein>
    <submittedName>
        <fullName evidence="1">Uncharacterized protein</fullName>
    </submittedName>
</protein>
<sequence length="119" mass="13204">MSEPKALDPVHQERTNSPHGVKEAISCICVCWAGAIPPPVIERRFAHVKQVGYVVFSQEAHFLRDSFLHYTVSKAPAVMTVSASSLTKKPGVVPAACQYMEYVSMIRVKAQRTLFFTVP</sequence>
<gene>
    <name evidence="1" type="ORF">HBO18_06720</name>
</gene>
<organism evidence="1 2">
    <name type="scientific">Pseudomonas lactis</name>
    <dbReference type="NCBI Taxonomy" id="1615674"/>
    <lineage>
        <taxon>Bacteria</taxon>
        <taxon>Pseudomonadati</taxon>
        <taxon>Pseudomonadota</taxon>
        <taxon>Gammaproteobacteria</taxon>
        <taxon>Pseudomonadales</taxon>
        <taxon>Pseudomonadaceae</taxon>
        <taxon>Pseudomonas</taxon>
    </lineage>
</organism>
<name>A0A7Y1PXM3_9PSED</name>
<dbReference type="AlphaFoldDB" id="A0A7Y1PXM3"/>
<comment type="caution">
    <text evidence="1">The sequence shown here is derived from an EMBL/GenBank/DDBJ whole genome shotgun (WGS) entry which is preliminary data.</text>
</comment>
<proteinExistence type="predicted"/>
<dbReference type="Proteomes" id="UP000583279">
    <property type="component" value="Unassembled WGS sequence"/>
</dbReference>
<dbReference type="RefSeq" id="WP_169855468.1">
    <property type="nucleotide sequence ID" value="NZ_JAAQYK010000002.1"/>
</dbReference>
<accession>A0A7Y1PXM3</accession>
<dbReference type="EMBL" id="JAAQYK010000002">
    <property type="protein sequence ID" value="NNA43822.1"/>
    <property type="molecule type" value="Genomic_DNA"/>
</dbReference>
<reference evidence="1 2" key="1">
    <citation type="journal article" date="2020" name="Front. Microbiol.">
        <title>Genetic Organization of the aprX-lipA2 Operon Affects the Proteolytic Potential of Pseudomonas Species in Milk.</title>
        <authorList>
            <person name="Maier C."/>
            <person name="Huptas C."/>
            <person name="von Neubeck M."/>
            <person name="Scherer S."/>
            <person name="Wenning M."/>
            <person name="Lucking G."/>
        </authorList>
    </citation>
    <scope>NUCLEOTIDE SEQUENCE [LARGE SCALE GENOMIC DNA]</scope>
    <source>
        <strain evidence="1 2">WS 4997</strain>
    </source>
</reference>